<dbReference type="OrthoDB" id="5905731at2"/>
<proteinExistence type="predicted"/>
<protein>
    <submittedName>
        <fullName evidence="1">Uncharacterized protein</fullName>
    </submittedName>
</protein>
<dbReference type="Proteomes" id="UP000269041">
    <property type="component" value="Unassembled WGS sequence"/>
</dbReference>
<dbReference type="EMBL" id="RSFA01000030">
    <property type="protein sequence ID" value="RSD31470.1"/>
    <property type="molecule type" value="Genomic_DNA"/>
</dbReference>
<comment type="caution">
    <text evidence="1">The sequence shown here is derived from an EMBL/GenBank/DDBJ whole genome shotgun (WGS) entry which is preliminary data.</text>
</comment>
<organism evidence="1 2">
    <name type="scientific">Vibrio pectenicida</name>
    <dbReference type="NCBI Taxonomy" id="62763"/>
    <lineage>
        <taxon>Bacteria</taxon>
        <taxon>Pseudomonadati</taxon>
        <taxon>Pseudomonadota</taxon>
        <taxon>Gammaproteobacteria</taxon>
        <taxon>Vibrionales</taxon>
        <taxon>Vibrionaceae</taxon>
        <taxon>Vibrio</taxon>
    </lineage>
</organism>
<reference evidence="1 2" key="1">
    <citation type="submission" date="2018-12" db="EMBL/GenBank/DDBJ databases">
        <title>Genomic taxonomy of the Vibrionaceae family.</title>
        <authorList>
            <person name="Gomez-Gil B."/>
            <person name="Enciso-Ibarra K."/>
        </authorList>
    </citation>
    <scope>NUCLEOTIDE SEQUENCE [LARGE SCALE GENOMIC DNA]</scope>
    <source>
        <strain evidence="1 2">CAIM 594</strain>
    </source>
</reference>
<evidence type="ECO:0000313" key="1">
    <source>
        <dbReference type="EMBL" id="RSD31470.1"/>
    </source>
</evidence>
<accession>A0A427U4E1</accession>
<gene>
    <name evidence="1" type="ORF">EJA03_08595</name>
</gene>
<evidence type="ECO:0000313" key="2">
    <source>
        <dbReference type="Proteomes" id="UP000269041"/>
    </source>
</evidence>
<name>A0A427U4E1_9VIBR</name>
<sequence>MIKVYLHIVVQTQHIGVHCYSTYKIVLSRKLFKLKNLDDLWITNKIKNFSKWVLTDGDRSQLIVKKCYFRIGLLVTIFKKKFLDLSNILSVNSKCSFWNQNSKNNLEIKTKTVAYVCYRFEHIVLALDGELVKTYWCRLCS</sequence>
<dbReference type="AlphaFoldDB" id="A0A427U4E1"/>
<keyword evidence="2" id="KW-1185">Reference proteome</keyword>